<accession>A0A4Y2R8S5</accession>
<dbReference type="Pfam" id="PF10545">
    <property type="entry name" value="MADF_DNA_bdg"/>
    <property type="match status" value="1"/>
</dbReference>
<name>A0A4Y2R8S5_ARAVE</name>
<dbReference type="PROSITE" id="PS51029">
    <property type="entry name" value="MADF"/>
    <property type="match status" value="1"/>
</dbReference>
<keyword evidence="3" id="KW-1185">Reference proteome</keyword>
<dbReference type="EMBL" id="BGPR01016163">
    <property type="protein sequence ID" value="GBN72061.1"/>
    <property type="molecule type" value="Genomic_DNA"/>
</dbReference>
<evidence type="ECO:0000313" key="3">
    <source>
        <dbReference type="Proteomes" id="UP000499080"/>
    </source>
</evidence>
<dbReference type="Proteomes" id="UP000499080">
    <property type="component" value="Unassembled WGS sequence"/>
</dbReference>
<evidence type="ECO:0000313" key="2">
    <source>
        <dbReference type="EMBL" id="GBN72061.1"/>
    </source>
</evidence>
<dbReference type="AlphaFoldDB" id="A0A4Y2R8S5"/>
<comment type="caution">
    <text evidence="2">The sequence shown here is derived from an EMBL/GenBank/DDBJ whole genome shotgun (WGS) entry which is preliminary data.</text>
</comment>
<dbReference type="InterPro" id="IPR006578">
    <property type="entry name" value="MADF-dom"/>
</dbReference>
<gene>
    <name evidence="2" type="ORF">AVEN_19971_1</name>
</gene>
<reference evidence="2 3" key="1">
    <citation type="journal article" date="2019" name="Sci. Rep.">
        <title>Orb-weaving spider Araneus ventricosus genome elucidates the spidroin gene catalogue.</title>
        <authorList>
            <person name="Kono N."/>
            <person name="Nakamura H."/>
            <person name="Ohtoshi R."/>
            <person name="Moran D.A.P."/>
            <person name="Shinohara A."/>
            <person name="Yoshida Y."/>
            <person name="Fujiwara M."/>
            <person name="Mori M."/>
            <person name="Tomita M."/>
            <person name="Arakawa K."/>
        </authorList>
    </citation>
    <scope>NUCLEOTIDE SEQUENCE [LARGE SCALE GENOMIC DNA]</scope>
</reference>
<organism evidence="2 3">
    <name type="scientific">Araneus ventricosus</name>
    <name type="common">Orbweaver spider</name>
    <name type="synonym">Epeira ventricosa</name>
    <dbReference type="NCBI Taxonomy" id="182803"/>
    <lineage>
        <taxon>Eukaryota</taxon>
        <taxon>Metazoa</taxon>
        <taxon>Ecdysozoa</taxon>
        <taxon>Arthropoda</taxon>
        <taxon>Chelicerata</taxon>
        <taxon>Arachnida</taxon>
        <taxon>Araneae</taxon>
        <taxon>Araneomorphae</taxon>
        <taxon>Entelegynae</taxon>
        <taxon>Araneoidea</taxon>
        <taxon>Araneidae</taxon>
        <taxon>Araneus</taxon>
    </lineage>
</organism>
<evidence type="ECO:0000259" key="1">
    <source>
        <dbReference type="PROSITE" id="PS51029"/>
    </source>
</evidence>
<feature type="domain" description="MADF" evidence="1">
    <location>
        <begin position="37"/>
        <end position="130"/>
    </location>
</feature>
<dbReference type="PANTHER" id="PTHR21505:SF8">
    <property type="entry name" value="DPT-YFP REPRESSOR BY OVEREXPRESSION, ISOFORM D-RELATED"/>
    <property type="match status" value="1"/>
</dbReference>
<proteinExistence type="predicted"/>
<dbReference type="PANTHER" id="PTHR21505">
    <property type="entry name" value="MADF DOMAIN-CONTAINING PROTEIN-RELATED"/>
    <property type="match status" value="1"/>
</dbReference>
<dbReference type="OrthoDB" id="6436507at2759"/>
<protein>
    <recommendedName>
        <fullName evidence="1">MADF domain-containing protein</fullName>
    </recommendedName>
</protein>
<sequence>MDSNVSVEAYVKNDEHLSIEEDWFDYNMKFSEEQTCKFVDLLQKHECLWNKTIDAYKNRQMRDRAVKAIGADMALPGFNRKVKLKLKSLRSTYHLEELPTGTSPVIEVVTDGEGPHSSVSQEAFAKWAAEAKTCRSNGGLPGPCTEDECGAFGRVIALGLKKMKSDLAVLAQSELTAVHAKFQLQNVRPRPVKLPTQTVEYQPT</sequence>